<gene>
    <name evidence="1" type="ORF">AVEN_221885_1</name>
</gene>
<organism evidence="1 2">
    <name type="scientific">Araneus ventricosus</name>
    <name type="common">Orbweaver spider</name>
    <name type="synonym">Epeira ventricosa</name>
    <dbReference type="NCBI Taxonomy" id="182803"/>
    <lineage>
        <taxon>Eukaryota</taxon>
        <taxon>Metazoa</taxon>
        <taxon>Ecdysozoa</taxon>
        <taxon>Arthropoda</taxon>
        <taxon>Chelicerata</taxon>
        <taxon>Arachnida</taxon>
        <taxon>Araneae</taxon>
        <taxon>Araneomorphae</taxon>
        <taxon>Entelegynae</taxon>
        <taxon>Araneoidea</taxon>
        <taxon>Araneidae</taxon>
        <taxon>Araneus</taxon>
    </lineage>
</organism>
<dbReference type="Proteomes" id="UP000499080">
    <property type="component" value="Unassembled WGS sequence"/>
</dbReference>
<proteinExistence type="predicted"/>
<keyword evidence="2" id="KW-1185">Reference proteome</keyword>
<comment type="caution">
    <text evidence="1">The sequence shown here is derived from an EMBL/GenBank/DDBJ whole genome shotgun (WGS) entry which is preliminary data.</text>
</comment>
<reference evidence="1 2" key="1">
    <citation type="journal article" date="2019" name="Sci. Rep.">
        <title>Orb-weaving spider Araneus ventricosus genome elucidates the spidroin gene catalogue.</title>
        <authorList>
            <person name="Kono N."/>
            <person name="Nakamura H."/>
            <person name="Ohtoshi R."/>
            <person name="Moran D.A.P."/>
            <person name="Shinohara A."/>
            <person name="Yoshida Y."/>
            <person name="Fujiwara M."/>
            <person name="Mori M."/>
            <person name="Tomita M."/>
            <person name="Arakawa K."/>
        </authorList>
    </citation>
    <scope>NUCLEOTIDE SEQUENCE [LARGE SCALE GENOMIC DNA]</scope>
</reference>
<dbReference type="AlphaFoldDB" id="A0A4Y2LSG5"/>
<evidence type="ECO:0000313" key="2">
    <source>
        <dbReference type="Proteomes" id="UP000499080"/>
    </source>
</evidence>
<name>A0A4Y2LSG5_ARAVE</name>
<evidence type="ECO:0000313" key="1">
    <source>
        <dbReference type="EMBL" id="GBN16307.1"/>
    </source>
</evidence>
<accession>A0A4Y2LSG5</accession>
<dbReference type="EMBL" id="BGPR01006131">
    <property type="protein sequence ID" value="GBN16307.1"/>
    <property type="molecule type" value="Genomic_DNA"/>
</dbReference>
<sequence>MSFAGFEFDAGVAQKNLLLRRFVNFELFIPRLSFDVDVDSRLFLRPTSSGVCVKKNPFPRNYVDCPSNSKGFDSAIQKQRRCMNA</sequence>
<protein>
    <submittedName>
        <fullName evidence="1">Uncharacterized protein</fullName>
    </submittedName>
</protein>